<keyword evidence="2" id="KW-1185">Reference proteome</keyword>
<protein>
    <submittedName>
        <fullName evidence="1">Uncharacterized protein</fullName>
    </submittedName>
</protein>
<dbReference type="KEGG" id="gps:C427_0667"/>
<accession>K7A2R6</accession>
<proteinExistence type="predicted"/>
<evidence type="ECO:0000313" key="2">
    <source>
        <dbReference type="Proteomes" id="UP000011864"/>
    </source>
</evidence>
<sequence>MNFYVPRQCILNKNLLAYEFLFRNSLKNRHACAVTAKIIDVLVITLGLKSLTQSWLAFICFSHDPLINGYCLSSKQYFQPIISALTPRPSIQPQSEKIDTYSGWHAPVSIDQTHSEAILGVCKC</sequence>
<dbReference type="HOGENOM" id="CLU_2001663_0_0_6"/>
<evidence type="ECO:0000313" key="1">
    <source>
        <dbReference type="EMBL" id="AGH42777.1"/>
    </source>
</evidence>
<reference evidence="1 2" key="1">
    <citation type="journal article" date="2013" name="Genome Announc.">
        <title>Complete Genome Sequence of Glaciecola psychrophila Strain 170T.</title>
        <authorList>
            <person name="Yin J."/>
            <person name="Chen J."/>
            <person name="Liu G."/>
            <person name="Yu Y."/>
            <person name="Song L."/>
            <person name="Wang X."/>
            <person name="Qu X."/>
        </authorList>
    </citation>
    <scope>NUCLEOTIDE SEQUENCE [LARGE SCALE GENOMIC DNA]</scope>
    <source>
        <strain evidence="1 2">170</strain>
    </source>
</reference>
<dbReference type="AlphaFoldDB" id="K7A2R6"/>
<organism evidence="1 2">
    <name type="scientific">Paraglaciecola psychrophila 170</name>
    <dbReference type="NCBI Taxonomy" id="1129794"/>
    <lineage>
        <taxon>Bacteria</taxon>
        <taxon>Pseudomonadati</taxon>
        <taxon>Pseudomonadota</taxon>
        <taxon>Gammaproteobacteria</taxon>
        <taxon>Alteromonadales</taxon>
        <taxon>Alteromonadaceae</taxon>
        <taxon>Paraglaciecola</taxon>
    </lineage>
</organism>
<dbReference type="PATRIC" id="fig|1129794.4.peg.660"/>
<dbReference type="STRING" id="1129794.C427_0667"/>
<dbReference type="Proteomes" id="UP000011864">
    <property type="component" value="Chromosome"/>
</dbReference>
<dbReference type="EMBL" id="CP003837">
    <property type="protein sequence ID" value="AGH42777.1"/>
    <property type="molecule type" value="Genomic_DNA"/>
</dbReference>
<dbReference type="OrthoDB" id="9898986at2"/>
<name>K7A2R6_9ALTE</name>
<gene>
    <name evidence="1" type="ORF">C427_0667</name>
</gene>
<dbReference type="eggNOG" id="COG3434">
    <property type="taxonomic scope" value="Bacteria"/>
</dbReference>